<dbReference type="Gene3D" id="4.10.240.10">
    <property type="entry name" value="Zn(2)-C6 fungal-type DNA-binding domain"/>
    <property type="match status" value="1"/>
</dbReference>
<dbReference type="GO" id="GO:0000981">
    <property type="term" value="F:DNA-binding transcription factor activity, RNA polymerase II-specific"/>
    <property type="evidence" value="ECO:0007669"/>
    <property type="project" value="InterPro"/>
</dbReference>
<evidence type="ECO:0000256" key="6">
    <source>
        <dbReference type="SAM" id="MobiDB-lite"/>
    </source>
</evidence>
<dbReference type="CDD" id="cd00067">
    <property type="entry name" value="GAL4"/>
    <property type="match status" value="1"/>
</dbReference>
<dbReference type="AlphaFoldDB" id="A0A7C8MHY4"/>
<gene>
    <name evidence="8" type="ORF">BDV95DRAFT_598194</name>
</gene>
<proteinExistence type="predicted"/>
<evidence type="ECO:0000256" key="4">
    <source>
        <dbReference type="ARBA" id="ARBA00023163"/>
    </source>
</evidence>
<keyword evidence="2" id="KW-0805">Transcription regulation</keyword>
<dbReference type="InterPro" id="IPR013700">
    <property type="entry name" value="AflR"/>
</dbReference>
<evidence type="ECO:0000256" key="1">
    <source>
        <dbReference type="ARBA" id="ARBA00022723"/>
    </source>
</evidence>
<feature type="region of interest" description="Disordered" evidence="6">
    <location>
        <begin position="168"/>
        <end position="193"/>
    </location>
</feature>
<dbReference type="OrthoDB" id="2328572at2759"/>
<dbReference type="InterPro" id="IPR036864">
    <property type="entry name" value="Zn2-C6_fun-type_DNA-bd_sf"/>
</dbReference>
<feature type="compositionally biased region" description="Polar residues" evidence="6">
    <location>
        <begin position="171"/>
        <end position="191"/>
    </location>
</feature>
<dbReference type="Pfam" id="PF08493">
    <property type="entry name" value="AflR"/>
    <property type="match status" value="1"/>
</dbReference>
<dbReference type="InterPro" id="IPR001138">
    <property type="entry name" value="Zn2Cys6_DnaBD"/>
</dbReference>
<dbReference type="Proteomes" id="UP000481861">
    <property type="component" value="Unassembled WGS sequence"/>
</dbReference>
<dbReference type="PROSITE" id="PS50048">
    <property type="entry name" value="ZN2_CY6_FUNGAL_2"/>
    <property type="match status" value="1"/>
</dbReference>
<evidence type="ECO:0000313" key="8">
    <source>
        <dbReference type="EMBL" id="KAF2867545.1"/>
    </source>
</evidence>
<keyword evidence="1" id="KW-0479">Metal-binding</keyword>
<feature type="domain" description="Zn(2)-C6 fungal-type" evidence="7">
    <location>
        <begin position="25"/>
        <end position="55"/>
    </location>
</feature>
<protein>
    <recommendedName>
        <fullName evidence="7">Zn(2)-C6 fungal-type domain-containing protein</fullName>
    </recommendedName>
</protein>
<comment type="caution">
    <text evidence="8">The sequence shown here is derived from an EMBL/GenBank/DDBJ whole genome shotgun (WGS) entry which is preliminary data.</text>
</comment>
<reference evidence="8 9" key="1">
    <citation type="submission" date="2020-01" db="EMBL/GenBank/DDBJ databases">
        <authorList>
            <consortium name="DOE Joint Genome Institute"/>
            <person name="Haridas S."/>
            <person name="Albert R."/>
            <person name="Binder M."/>
            <person name="Bloem J."/>
            <person name="Labutti K."/>
            <person name="Salamov A."/>
            <person name="Andreopoulos B."/>
            <person name="Baker S.E."/>
            <person name="Barry K."/>
            <person name="Bills G."/>
            <person name="Bluhm B.H."/>
            <person name="Cannon C."/>
            <person name="Castanera R."/>
            <person name="Culley D.E."/>
            <person name="Daum C."/>
            <person name="Ezra D."/>
            <person name="Gonzalez J.B."/>
            <person name="Henrissat B."/>
            <person name="Kuo A."/>
            <person name="Liang C."/>
            <person name="Lipzen A."/>
            <person name="Lutzoni F."/>
            <person name="Magnuson J."/>
            <person name="Mondo S."/>
            <person name="Nolan M."/>
            <person name="Ohm R."/>
            <person name="Pangilinan J."/>
            <person name="Park H.-J.H."/>
            <person name="Ramirez L."/>
            <person name="Alfaro M."/>
            <person name="Sun H."/>
            <person name="Tritt A."/>
            <person name="Yoshinaga Y."/>
            <person name="Zwiers L.-H.L."/>
            <person name="Turgeon B.G."/>
            <person name="Goodwin S.B."/>
            <person name="Spatafora J.W."/>
            <person name="Crous P.W."/>
            <person name="Grigoriev I.V."/>
        </authorList>
    </citation>
    <scope>NUCLEOTIDE SEQUENCE [LARGE SCALE GENOMIC DNA]</scope>
    <source>
        <strain evidence="8 9">CBS 611.86</strain>
    </source>
</reference>
<name>A0A7C8MHY4_9PLEO</name>
<sequence length="384" mass="41864">MDDLLPKTPSPSMPSPPASLVLRTSCDSCAAAKVKCDKSRPRCNRCIASRSDCVYGISRKHGKCNARAIHGLDRRGGRVTKRPTHTDRGLAYNRRVPAQWSGTVSDHLPFFSTSNPAENISFTPDSHVEDMACRYGTAEGLLGNNQSSQHLDLTEFFTEPLDLSSLGENAARSSGETVSSGEADTGSSVTEDSFGCTLPEPCYSRARSALDLLHRHEPGYVAELDDSLSVNGEALHAVSQMLDCGCSKEPHLAMLSASVVARVLELYQYASRLVSTPTVSYDAQLLSPPASETSFSIARPNSMAPIDSSGMTIKGFDLDEKDQQTMRRLLLLSELRKTAKVVERFSSKPLDAEGDFGNAGDIYTLMGMWLRKELYRATQQIKSK</sequence>
<dbReference type="GO" id="GO:0003677">
    <property type="term" value="F:DNA binding"/>
    <property type="evidence" value="ECO:0007669"/>
    <property type="project" value="UniProtKB-KW"/>
</dbReference>
<accession>A0A7C8MHY4</accession>
<evidence type="ECO:0000256" key="3">
    <source>
        <dbReference type="ARBA" id="ARBA00023125"/>
    </source>
</evidence>
<keyword evidence="9" id="KW-1185">Reference proteome</keyword>
<dbReference type="SUPFAM" id="SSF57701">
    <property type="entry name" value="Zn2/Cys6 DNA-binding domain"/>
    <property type="match status" value="1"/>
</dbReference>
<dbReference type="PRINTS" id="PR00755">
    <property type="entry name" value="AFLATOXINBRP"/>
</dbReference>
<dbReference type="PANTHER" id="PTHR31069">
    <property type="entry name" value="OLEATE-ACTIVATED TRANSCRIPTION FACTOR 1-RELATED"/>
    <property type="match status" value="1"/>
</dbReference>
<dbReference type="InterPro" id="IPR050675">
    <property type="entry name" value="OAF3"/>
</dbReference>
<keyword evidence="3" id="KW-0238">DNA-binding</keyword>
<dbReference type="SMART" id="SM00066">
    <property type="entry name" value="GAL4"/>
    <property type="match status" value="1"/>
</dbReference>
<keyword evidence="4" id="KW-0804">Transcription</keyword>
<evidence type="ECO:0000256" key="2">
    <source>
        <dbReference type="ARBA" id="ARBA00023015"/>
    </source>
</evidence>
<dbReference type="EMBL" id="JAADJZ010000023">
    <property type="protein sequence ID" value="KAF2867545.1"/>
    <property type="molecule type" value="Genomic_DNA"/>
</dbReference>
<organism evidence="8 9">
    <name type="scientific">Massariosphaeria phaeospora</name>
    <dbReference type="NCBI Taxonomy" id="100035"/>
    <lineage>
        <taxon>Eukaryota</taxon>
        <taxon>Fungi</taxon>
        <taxon>Dikarya</taxon>
        <taxon>Ascomycota</taxon>
        <taxon>Pezizomycotina</taxon>
        <taxon>Dothideomycetes</taxon>
        <taxon>Pleosporomycetidae</taxon>
        <taxon>Pleosporales</taxon>
        <taxon>Pleosporales incertae sedis</taxon>
        <taxon>Massariosphaeria</taxon>
    </lineage>
</organism>
<keyword evidence="5" id="KW-0539">Nucleus</keyword>
<dbReference type="PROSITE" id="PS00463">
    <property type="entry name" value="ZN2_CY6_FUNGAL_1"/>
    <property type="match status" value="1"/>
</dbReference>
<evidence type="ECO:0000256" key="5">
    <source>
        <dbReference type="ARBA" id="ARBA00023242"/>
    </source>
</evidence>
<dbReference type="Pfam" id="PF00172">
    <property type="entry name" value="Zn_clus"/>
    <property type="match status" value="1"/>
</dbReference>
<dbReference type="GO" id="GO:0045122">
    <property type="term" value="P:aflatoxin biosynthetic process"/>
    <property type="evidence" value="ECO:0007669"/>
    <property type="project" value="InterPro"/>
</dbReference>
<dbReference type="GO" id="GO:0005634">
    <property type="term" value="C:nucleus"/>
    <property type="evidence" value="ECO:0007669"/>
    <property type="project" value="InterPro"/>
</dbReference>
<evidence type="ECO:0000313" key="9">
    <source>
        <dbReference type="Proteomes" id="UP000481861"/>
    </source>
</evidence>
<dbReference type="PANTHER" id="PTHR31069:SF31">
    <property type="entry name" value="MONODICTYPHENONE CLUSTER TRANSCRIPTION FACTOR-RELATED"/>
    <property type="match status" value="1"/>
</dbReference>
<evidence type="ECO:0000259" key="7">
    <source>
        <dbReference type="PROSITE" id="PS50048"/>
    </source>
</evidence>
<dbReference type="GO" id="GO:0008270">
    <property type="term" value="F:zinc ion binding"/>
    <property type="evidence" value="ECO:0007669"/>
    <property type="project" value="InterPro"/>
</dbReference>